<accession>A0A2D2LWP2</accession>
<dbReference type="RefSeq" id="WP_100270560.1">
    <property type="nucleotide sequence ID" value="NZ_CP024443.1"/>
</dbReference>
<feature type="chain" id="PRO_5013547935" evidence="1">
    <location>
        <begin position="19"/>
        <end position="69"/>
    </location>
</feature>
<evidence type="ECO:0000256" key="1">
    <source>
        <dbReference type="SAM" id="SignalP"/>
    </source>
</evidence>
<sequence>MKKFSLVFSWVLSLGLLAGCSAPHTQPSMQKPVSAMPALPLDSDKSNRQLVLDKFGQLKAPYKHCEIAH</sequence>
<organism evidence="2 3">
    <name type="scientific">Faucicola osloensis</name>
    <name type="common">Moraxella osloensis</name>
    <dbReference type="NCBI Taxonomy" id="34062"/>
    <lineage>
        <taxon>Bacteria</taxon>
        <taxon>Pseudomonadati</taxon>
        <taxon>Pseudomonadota</taxon>
        <taxon>Gammaproteobacteria</taxon>
        <taxon>Moraxellales</taxon>
        <taxon>Moraxellaceae</taxon>
        <taxon>Faucicola</taxon>
    </lineage>
</organism>
<dbReference type="AlphaFoldDB" id="A0A2D2LWP2"/>
<dbReference type="STRING" id="34062.AXE82_05335"/>
<evidence type="ECO:0000313" key="3">
    <source>
        <dbReference type="Proteomes" id="UP000229340"/>
    </source>
</evidence>
<feature type="signal peptide" evidence="1">
    <location>
        <begin position="1"/>
        <end position="18"/>
    </location>
</feature>
<dbReference type="Proteomes" id="UP000229340">
    <property type="component" value="Chromosome"/>
</dbReference>
<reference evidence="3" key="1">
    <citation type="submission" date="2017-11" db="EMBL/GenBank/DDBJ databases">
        <title>Complete genome sequence of Moraxella osloensis NP7 isolated from human skin.</title>
        <authorList>
            <person name="Lee K."/>
            <person name="Lim J.Y."/>
            <person name="Hwang I."/>
        </authorList>
    </citation>
    <scope>NUCLEOTIDE SEQUENCE [LARGE SCALE GENOMIC DNA]</scope>
    <source>
        <strain evidence="3">NP7</strain>
    </source>
</reference>
<dbReference type="EMBL" id="CP024443">
    <property type="protein sequence ID" value="ATR79390.1"/>
    <property type="molecule type" value="Genomic_DNA"/>
</dbReference>
<keyword evidence="1" id="KW-0732">Signal</keyword>
<gene>
    <name evidence="2" type="ORF">NP7_09135</name>
</gene>
<dbReference type="PROSITE" id="PS51257">
    <property type="entry name" value="PROKAR_LIPOPROTEIN"/>
    <property type="match status" value="1"/>
</dbReference>
<name>A0A2D2LWP2_FAUOS</name>
<protein>
    <submittedName>
        <fullName evidence="2">Uncharacterized protein</fullName>
    </submittedName>
</protein>
<proteinExistence type="predicted"/>
<evidence type="ECO:0000313" key="2">
    <source>
        <dbReference type="EMBL" id="ATR79390.1"/>
    </source>
</evidence>